<dbReference type="EMBL" id="JAHFZB010000021">
    <property type="protein sequence ID" value="KAK6477635.1"/>
    <property type="molecule type" value="Genomic_DNA"/>
</dbReference>
<keyword evidence="2" id="KW-0812">Transmembrane</keyword>
<feature type="compositionally biased region" description="Basic and acidic residues" evidence="1">
    <location>
        <begin position="100"/>
        <end position="113"/>
    </location>
</feature>
<dbReference type="Pfam" id="PF17742">
    <property type="entry name" value="Fndc10"/>
    <property type="match status" value="2"/>
</dbReference>
<keyword evidence="3" id="KW-0732">Signal</keyword>
<protein>
    <submittedName>
        <fullName evidence="4">Fibronectin type III domain-containing protein 10</fullName>
    </submittedName>
</protein>
<dbReference type="Proteomes" id="UP001369086">
    <property type="component" value="Unassembled WGS sequence"/>
</dbReference>
<sequence>MTALPAGLINWMILITLCRDWRPVTAAGPQPGALPPSLPSPSAPWTETAKDLTTERRTAERPSDPASPSPAPAADPGSRPEPAEDGRWRGAALGSRVWRGRRESRSGTKRDPHSPPVPIQHHDSGTAICAYEVIRAGGGAWGEDGGSSSPSAGNRVCFRYPETGFACRERDCKAHKSLGRTQLVANVLKNSSVYLQWKSPSSHPRPSPPAPSALQRNSQAGALQVWGFYMKCSWKGTYTHFQCDGVRLGASCRDYLLTDVHDSVRYRICLRALYTRGAGNGTADTRRARRSHGTASEPPGPGDCLEFTVDPAGMQDIVIAMTAVGGSICVMLVIICLLVAYITENLMQPALARASVRRGQHHEYNIPT</sequence>
<dbReference type="PANTHER" id="PTHR39233">
    <property type="entry name" value="FIBRONECTIN TYPE III DOMAIN-CONTAINING PROTEIN 10"/>
    <property type="match status" value="1"/>
</dbReference>
<evidence type="ECO:0000313" key="5">
    <source>
        <dbReference type="Proteomes" id="UP001369086"/>
    </source>
</evidence>
<keyword evidence="2" id="KW-1133">Transmembrane helix</keyword>
<feature type="region of interest" description="Disordered" evidence="1">
    <location>
        <begin position="197"/>
        <end position="216"/>
    </location>
</feature>
<evidence type="ECO:0000256" key="3">
    <source>
        <dbReference type="SAM" id="SignalP"/>
    </source>
</evidence>
<feature type="signal peptide" evidence="3">
    <location>
        <begin position="1"/>
        <end position="26"/>
    </location>
</feature>
<evidence type="ECO:0000256" key="2">
    <source>
        <dbReference type="SAM" id="Phobius"/>
    </source>
</evidence>
<dbReference type="PANTHER" id="PTHR39233:SF1">
    <property type="entry name" value="FIBRONECTIN TYPE III DOMAIN-CONTAINING PROTEIN 10"/>
    <property type="match status" value="1"/>
</dbReference>
<proteinExistence type="predicted"/>
<keyword evidence="5" id="KW-1185">Reference proteome</keyword>
<evidence type="ECO:0000256" key="1">
    <source>
        <dbReference type="SAM" id="MobiDB-lite"/>
    </source>
</evidence>
<feature type="compositionally biased region" description="Basic and acidic residues" evidence="1">
    <location>
        <begin position="48"/>
        <end position="63"/>
    </location>
</feature>
<keyword evidence="2" id="KW-0472">Membrane</keyword>
<accession>A0ABR0YYG4</accession>
<evidence type="ECO:0000313" key="4">
    <source>
        <dbReference type="EMBL" id="KAK6477635.1"/>
    </source>
</evidence>
<comment type="caution">
    <text evidence="4">The sequence shown here is derived from an EMBL/GenBank/DDBJ whole genome shotgun (WGS) entry which is preliminary data.</text>
</comment>
<feature type="region of interest" description="Disordered" evidence="1">
    <location>
        <begin position="281"/>
        <end position="302"/>
    </location>
</feature>
<feature type="transmembrane region" description="Helical" evidence="2">
    <location>
        <begin position="317"/>
        <end position="343"/>
    </location>
</feature>
<name>A0ABR0YYG4_HUSHU</name>
<reference evidence="4 5" key="1">
    <citation type="submission" date="2021-05" db="EMBL/GenBank/DDBJ databases">
        <authorList>
            <person name="Zahm M."/>
            <person name="Klopp C."/>
            <person name="Cabau C."/>
            <person name="Kuhl H."/>
            <person name="Suciu R."/>
            <person name="Ciorpac M."/>
            <person name="Holostenco D."/>
            <person name="Gessner J."/>
            <person name="Wuertz S."/>
            <person name="Hohne C."/>
            <person name="Stock M."/>
            <person name="Gislard M."/>
            <person name="Lluch J."/>
            <person name="Milhes M."/>
            <person name="Lampietro C."/>
            <person name="Lopez Roques C."/>
            <person name="Donnadieu C."/>
            <person name="Du K."/>
            <person name="Schartl M."/>
            <person name="Guiguen Y."/>
        </authorList>
    </citation>
    <scope>NUCLEOTIDE SEQUENCE [LARGE SCALE GENOMIC DNA]</scope>
    <source>
        <strain evidence="4">Hh-F2</strain>
        <tissue evidence="4">Blood</tissue>
    </source>
</reference>
<feature type="compositionally biased region" description="Pro residues" evidence="1">
    <location>
        <begin position="32"/>
        <end position="42"/>
    </location>
</feature>
<organism evidence="4 5">
    <name type="scientific">Huso huso</name>
    <name type="common">Beluga</name>
    <name type="synonym">Acipenser huso</name>
    <dbReference type="NCBI Taxonomy" id="61971"/>
    <lineage>
        <taxon>Eukaryota</taxon>
        <taxon>Metazoa</taxon>
        <taxon>Chordata</taxon>
        <taxon>Craniata</taxon>
        <taxon>Vertebrata</taxon>
        <taxon>Euteleostomi</taxon>
        <taxon>Actinopterygii</taxon>
        <taxon>Chondrostei</taxon>
        <taxon>Acipenseriformes</taxon>
        <taxon>Acipenseridae</taxon>
        <taxon>Huso</taxon>
    </lineage>
</organism>
<gene>
    <name evidence="4" type="ORF">HHUSO_G22635</name>
</gene>
<feature type="region of interest" description="Disordered" evidence="1">
    <location>
        <begin position="28"/>
        <end position="124"/>
    </location>
</feature>
<feature type="chain" id="PRO_5047246246" evidence="3">
    <location>
        <begin position="27"/>
        <end position="368"/>
    </location>
</feature>
<dbReference type="InterPro" id="IPR034446">
    <property type="entry name" value="Fndc10"/>
</dbReference>